<dbReference type="PROSITE" id="PS50102">
    <property type="entry name" value="RRM"/>
    <property type="match status" value="1"/>
</dbReference>
<feature type="compositionally biased region" description="Basic and acidic residues" evidence="15">
    <location>
        <begin position="1121"/>
        <end position="1131"/>
    </location>
</feature>
<dbReference type="GO" id="GO:0032259">
    <property type="term" value="P:methylation"/>
    <property type="evidence" value="ECO:0007669"/>
    <property type="project" value="UniProtKB-KW"/>
</dbReference>
<dbReference type="SMART" id="SM00360">
    <property type="entry name" value="RRM"/>
    <property type="match status" value="1"/>
</dbReference>
<keyword evidence="8" id="KW-0805">Transcription regulation</keyword>
<proteinExistence type="predicted"/>
<keyword evidence="7 14" id="KW-0694">RNA-binding</keyword>
<evidence type="ECO:0000256" key="1">
    <source>
        <dbReference type="ARBA" id="ARBA00004123"/>
    </source>
</evidence>
<dbReference type="SMART" id="SM00508">
    <property type="entry name" value="PostSET"/>
    <property type="match status" value="1"/>
</dbReference>
<feature type="compositionally biased region" description="Polar residues" evidence="15">
    <location>
        <begin position="52"/>
        <end position="62"/>
    </location>
</feature>
<feature type="domain" description="SET" evidence="17">
    <location>
        <begin position="1724"/>
        <end position="1841"/>
    </location>
</feature>
<keyword evidence="9" id="KW-0804">Transcription</keyword>
<dbReference type="InterPro" id="IPR003616">
    <property type="entry name" value="Post-SET_dom"/>
</dbReference>
<dbReference type="STRING" id="7395.A0A1A9UN36"/>
<dbReference type="Pfam" id="PF00076">
    <property type="entry name" value="RRM_1"/>
    <property type="match status" value="1"/>
</dbReference>
<dbReference type="Pfam" id="PF11764">
    <property type="entry name" value="N-SET"/>
    <property type="match status" value="1"/>
</dbReference>
<feature type="domain" description="RRM" evidence="16">
    <location>
        <begin position="136"/>
        <end position="209"/>
    </location>
</feature>
<evidence type="ECO:0000256" key="3">
    <source>
        <dbReference type="ARBA" id="ARBA00022603"/>
    </source>
</evidence>
<feature type="region of interest" description="Disordered" evidence="15">
    <location>
        <begin position="1"/>
        <end position="23"/>
    </location>
</feature>
<feature type="domain" description="Post-SET" evidence="18">
    <location>
        <begin position="1847"/>
        <end position="1863"/>
    </location>
</feature>
<dbReference type="VEuPathDB" id="VectorBase:GAUT010050"/>
<dbReference type="SUPFAM" id="SSF54928">
    <property type="entry name" value="RNA-binding domain, RBD"/>
    <property type="match status" value="1"/>
</dbReference>
<feature type="region of interest" description="Disordered" evidence="15">
    <location>
        <begin position="1106"/>
        <end position="1162"/>
    </location>
</feature>
<keyword evidence="5" id="KW-0949">S-adenosyl-L-methionine</keyword>
<feature type="region of interest" description="Disordered" evidence="15">
    <location>
        <begin position="1389"/>
        <end position="1425"/>
    </location>
</feature>
<feature type="compositionally biased region" description="Polar residues" evidence="15">
    <location>
        <begin position="463"/>
        <end position="481"/>
    </location>
</feature>
<feature type="region of interest" description="Disordered" evidence="15">
    <location>
        <begin position="899"/>
        <end position="1091"/>
    </location>
</feature>
<evidence type="ECO:0000256" key="13">
    <source>
        <dbReference type="ARBA" id="ARBA00049129"/>
    </source>
</evidence>
<protein>
    <recommendedName>
        <fullName evidence="2">[histone H3]-lysine(4) N-trimethyltransferase</fullName>
        <ecNumber evidence="2">2.1.1.354</ecNumber>
    </recommendedName>
</protein>
<name>A0A1A9UN36_GLOAU</name>
<evidence type="ECO:0000256" key="4">
    <source>
        <dbReference type="ARBA" id="ARBA00022679"/>
    </source>
</evidence>
<keyword evidence="3" id="KW-0489">Methyltransferase</keyword>
<evidence type="ECO:0000313" key="19">
    <source>
        <dbReference type="EnsemblMetazoa" id="GAUT010050-PA"/>
    </source>
</evidence>
<dbReference type="SMART" id="SM01291">
    <property type="entry name" value="N-SET"/>
    <property type="match status" value="1"/>
</dbReference>
<dbReference type="SMART" id="SM00317">
    <property type="entry name" value="SET"/>
    <property type="match status" value="1"/>
</dbReference>
<dbReference type="CDD" id="cd19169">
    <property type="entry name" value="SET_SETD1"/>
    <property type="match status" value="1"/>
</dbReference>
<comment type="catalytic activity">
    <reaction evidence="12">
        <text>N(6)-methyl-L-lysyl(4)-[histone H3] + S-adenosyl-L-methionine = N(6),N(6)-dimethyl-L-lysyl(4)-[histone H3] + S-adenosyl-L-homocysteine + H(+)</text>
        <dbReference type="Rhea" id="RHEA:60268"/>
        <dbReference type="Rhea" id="RHEA-COMP:15540"/>
        <dbReference type="Rhea" id="RHEA-COMP:15543"/>
        <dbReference type="ChEBI" id="CHEBI:15378"/>
        <dbReference type="ChEBI" id="CHEBI:57856"/>
        <dbReference type="ChEBI" id="CHEBI:59789"/>
        <dbReference type="ChEBI" id="CHEBI:61929"/>
        <dbReference type="ChEBI" id="CHEBI:61976"/>
    </reaction>
</comment>
<evidence type="ECO:0000259" key="16">
    <source>
        <dbReference type="PROSITE" id="PS50102"/>
    </source>
</evidence>
<keyword evidence="6" id="KW-0156">Chromatin regulator</keyword>
<feature type="compositionally biased region" description="Polar residues" evidence="15">
    <location>
        <begin position="938"/>
        <end position="948"/>
    </location>
</feature>
<feature type="compositionally biased region" description="Basic and acidic residues" evidence="15">
    <location>
        <begin position="1050"/>
        <end position="1063"/>
    </location>
</feature>
<feature type="compositionally biased region" description="Basic and acidic residues" evidence="15">
    <location>
        <begin position="297"/>
        <end position="335"/>
    </location>
</feature>
<comment type="subcellular location">
    <subcellularLocation>
        <location evidence="1">Nucleus</location>
    </subcellularLocation>
</comment>
<accession>A0A1A9UN36</accession>
<dbReference type="InterPro" id="IPR037841">
    <property type="entry name" value="SET_SETD1A/B"/>
</dbReference>
<comment type="catalytic activity">
    <reaction evidence="11">
        <text>L-lysyl(4)-[histone H3] + 3 S-adenosyl-L-methionine = N(6),N(6),N(6)-trimethyl-L-lysyl(4)-[histone H3] + 3 S-adenosyl-L-homocysteine + 3 H(+)</text>
        <dbReference type="Rhea" id="RHEA:60260"/>
        <dbReference type="Rhea" id="RHEA-COMP:15537"/>
        <dbReference type="Rhea" id="RHEA-COMP:15547"/>
        <dbReference type="ChEBI" id="CHEBI:15378"/>
        <dbReference type="ChEBI" id="CHEBI:29969"/>
        <dbReference type="ChEBI" id="CHEBI:57856"/>
        <dbReference type="ChEBI" id="CHEBI:59789"/>
        <dbReference type="ChEBI" id="CHEBI:61961"/>
        <dbReference type="EC" id="2.1.1.354"/>
    </reaction>
</comment>
<feature type="region of interest" description="Disordered" evidence="15">
    <location>
        <begin position="518"/>
        <end position="537"/>
    </location>
</feature>
<dbReference type="GO" id="GO:0048188">
    <property type="term" value="C:Set1C/COMPASS complex"/>
    <property type="evidence" value="ECO:0007669"/>
    <property type="project" value="InterPro"/>
</dbReference>
<evidence type="ECO:0000256" key="7">
    <source>
        <dbReference type="ARBA" id="ARBA00022884"/>
    </source>
</evidence>
<feature type="compositionally biased region" description="Polar residues" evidence="15">
    <location>
        <begin position="658"/>
        <end position="667"/>
    </location>
</feature>
<feature type="region of interest" description="Disordered" evidence="15">
    <location>
        <begin position="611"/>
        <end position="632"/>
    </location>
</feature>
<dbReference type="InterPro" id="IPR001214">
    <property type="entry name" value="SET_dom"/>
</dbReference>
<feature type="region of interest" description="Disordered" evidence="15">
    <location>
        <begin position="1210"/>
        <end position="1234"/>
    </location>
</feature>
<organism evidence="19 20">
    <name type="scientific">Glossina austeni</name>
    <name type="common">Savannah tsetse fly</name>
    <dbReference type="NCBI Taxonomy" id="7395"/>
    <lineage>
        <taxon>Eukaryota</taxon>
        <taxon>Metazoa</taxon>
        <taxon>Ecdysozoa</taxon>
        <taxon>Arthropoda</taxon>
        <taxon>Hexapoda</taxon>
        <taxon>Insecta</taxon>
        <taxon>Pterygota</taxon>
        <taxon>Neoptera</taxon>
        <taxon>Endopterygota</taxon>
        <taxon>Diptera</taxon>
        <taxon>Brachycera</taxon>
        <taxon>Muscomorpha</taxon>
        <taxon>Hippoboscoidea</taxon>
        <taxon>Glossinidae</taxon>
        <taxon>Glossina</taxon>
    </lineage>
</organism>
<dbReference type="Pfam" id="PF00856">
    <property type="entry name" value="SET"/>
    <property type="match status" value="1"/>
</dbReference>
<dbReference type="InterPro" id="IPR012677">
    <property type="entry name" value="Nucleotide-bd_a/b_plait_sf"/>
</dbReference>
<feature type="compositionally biased region" description="Basic and acidic residues" evidence="15">
    <location>
        <begin position="910"/>
        <end position="922"/>
    </location>
</feature>
<dbReference type="InterPro" id="IPR044570">
    <property type="entry name" value="Set1-like"/>
</dbReference>
<feature type="compositionally biased region" description="Basic and acidic residues" evidence="15">
    <location>
        <begin position="1299"/>
        <end position="1308"/>
    </location>
</feature>
<feature type="compositionally biased region" description="Basic and acidic residues" evidence="15">
    <location>
        <begin position="347"/>
        <end position="401"/>
    </location>
</feature>
<dbReference type="Proteomes" id="UP000078200">
    <property type="component" value="Unassembled WGS sequence"/>
</dbReference>
<reference evidence="19" key="1">
    <citation type="submission" date="2020-05" db="UniProtKB">
        <authorList>
            <consortium name="EnsemblMetazoa"/>
        </authorList>
    </citation>
    <scope>IDENTIFICATION</scope>
    <source>
        <strain evidence="19">TTRI</strain>
    </source>
</reference>
<feature type="region of interest" description="Disordered" evidence="15">
    <location>
        <begin position="1274"/>
        <end position="1315"/>
    </location>
</feature>
<feature type="compositionally biased region" description="Basic and acidic residues" evidence="15">
    <location>
        <begin position="1507"/>
        <end position="1521"/>
    </location>
</feature>
<dbReference type="PROSITE" id="PS50868">
    <property type="entry name" value="POST_SET"/>
    <property type="match status" value="1"/>
</dbReference>
<dbReference type="CDD" id="cd12304">
    <property type="entry name" value="RRM_Set1"/>
    <property type="match status" value="1"/>
</dbReference>
<evidence type="ECO:0000256" key="11">
    <source>
        <dbReference type="ARBA" id="ARBA00047571"/>
    </source>
</evidence>
<comment type="catalytic activity">
    <reaction evidence="13">
        <text>N(6),N(6)-dimethyl-L-lysyl(4)-[histone H3] + S-adenosyl-L-methionine = N(6),N(6),N(6)-trimethyl-L-lysyl(4)-[histone H3] + S-adenosyl-L-homocysteine + H(+)</text>
        <dbReference type="Rhea" id="RHEA:60272"/>
        <dbReference type="Rhea" id="RHEA-COMP:15537"/>
        <dbReference type="Rhea" id="RHEA-COMP:15540"/>
        <dbReference type="ChEBI" id="CHEBI:15378"/>
        <dbReference type="ChEBI" id="CHEBI:57856"/>
        <dbReference type="ChEBI" id="CHEBI:59789"/>
        <dbReference type="ChEBI" id="CHEBI:61961"/>
        <dbReference type="ChEBI" id="CHEBI:61976"/>
    </reaction>
</comment>
<dbReference type="Gene3D" id="2.170.270.10">
    <property type="entry name" value="SET domain"/>
    <property type="match status" value="1"/>
</dbReference>
<feature type="region of interest" description="Disordered" evidence="15">
    <location>
        <begin position="646"/>
        <end position="681"/>
    </location>
</feature>
<keyword evidence="4" id="KW-0808">Transferase</keyword>
<feature type="region of interest" description="Disordered" evidence="15">
    <location>
        <begin position="35"/>
        <end position="64"/>
    </location>
</feature>
<dbReference type="EnsemblMetazoa" id="GAUT010050-RA">
    <property type="protein sequence ID" value="GAUT010050-PA"/>
    <property type="gene ID" value="GAUT010050"/>
</dbReference>
<dbReference type="InterPro" id="IPR046341">
    <property type="entry name" value="SET_dom_sf"/>
</dbReference>
<feature type="compositionally biased region" description="Low complexity" evidence="15">
    <location>
        <begin position="1411"/>
        <end position="1424"/>
    </location>
</feature>
<evidence type="ECO:0000259" key="17">
    <source>
        <dbReference type="PROSITE" id="PS50280"/>
    </source>
</evidence>
<evidence type="ECO:0000256" key="14">
    <source>
        <dbReference type="PROSITE-ProRule" id="PRU00176"/>
    </source>
</evidence>
<evidence type="ECO:0000256" key="9">
    <source>
        <dbReference type="ARBA" id="ARBA00023163"/>
    </source>
</evidence>
<evidence type="ECO:0000256" key="5">
    <source>
        <dbReference type="ARBA" id="ARBA00022691"/>
    </source>
</evidence>
<dbReference type="PANTHER" id="PTHR45814:SF2">
    <property type="entry name" value="HISTONE-LYSINE N-METHYLTRANSFERASE SETD1"/>
    <property type="match status" value="1"/>
</dbReference>
<feature type="compositionally biased region" description="Basic and acidic residues" evidence="15">
    <location>
        <begin position="1210"/>
        <end position="1221"/>
    </location>
</feature>
<feature type="compositionally biased region" description="Low complexity" evidence="15">
    <location>
        <begin position="976"/>
        <end position="987"/>
    </location>
</feature>
<dbReference type="PANTHER" id="PTHR45814">
    <property type="entry name" value="HISTONE-LYSINE N-METHYLTRANSFERASE SETD1"/>
    <property type="match status" value="1"/>
</dbReference>
<dbReference type="PROSITE" id="PS50280">
    <property type="entry name" value="SET"/>
    <property type="match status" value="1"/>
</dbReference>
<keyword evidence="10" id="KW-0539">Nucleus</keyword>
<evidence type="ECO:0000256" key="15">
    <source>
        <dbReference type="SAM" id="MobiDB-lite"/>
    </source>
</evidence>
<feature type="compositionally biased region" description="Basic residues" evidence="15">
    <location>
        <begin position="336"/>
        <end position="346"/>
    </location>
</feature>
<evidence type="ECO:0000313" key="20">
    <source>
        <dbReference type="Proteomes" id="UP000078200"/>
    </source>
</evidence>
<dbReference type="GO" id="GO:0140999">
    <property type="term" value="F:histone H3K4 trimethyltransferase activity"/>
    <property type="evidence" value="ECO:0007669"/>
    <property type="project" value="UniProtKB-EC"/>
</dbReference>
<dbReference type="InterPro" id="IPR024657">
    <property type="entry name" value="COMPASS_Set1_N-SET"/>
</dbReference>
<dbReference type="EC" id="2.1.1.354" evidence="2"/>
<feature type="region of interest" description="Disordered" evidence="15">
    <location>
        <begin position="297"/>
        <end position="407"/>
    </location>
</feature>
<dbReference type="GO" id="GO:0003723">
    <property type="term" value="F:RNA binding"/>
    <property type="evidence" value="ECO:0007669"/>
    <property type="project" value="UniProtKB-UniRule"/>
</dbReference>
<dbReference type="SUPFAM" id="SSF82199">
    <property type="entry name" value="SET domain"/>
    <property type="match status" value="1"/>
</dbReference>
<evidence type="ECO:0000259" key="18">
    <source>
        <dbReference type="PROSITE" id="PS50868"/>
    </source>
</evidence>
<feature type="compositionally biased region" description="Basic residues" evidence="15">
    <location>
        <begin position="11"/>
        <end position="20"/>
    </location>
</feature>
<feature type="compositionally biased region" description="Basic and acidic residues" evidence="15">
    <location>
        <begin position="950"/>
        <end position="960"/>
    </location>
</feature>
<feature type="compositionally biased region" description="Pro residues" evidence="15">
    <location>
        <begin position="482"/>
        <end position="491"/>
    </location>
</feature>
<evidence type="ECO:0000256" key="8">
    <source>
        <dbReference type="ARBA" id="ARBA00023015"/>
    </source>
</evidence>
<feature type="region of interest" description="Disordered" evidence="15">
    <location>
        <begin position="462"/>
        <end position="509"/>
    </location>
</feature>
<dbReference type="InterPro" id="IPR000504">
    <property type="entry name" value="RRM_dom"/>
</dbReference>
<feature type="compositionally biased region" description="Polar residues" evidence="15">
    <location>
        <begin position="1222"/>
        <end position="1234"/>
    </location>
</feature>
<evidence type="ECO:0000256" key="10">
    <source>
        <dbReference type="ARBA" id="ARBA00023242"/>
    </source>
</evidence>
<feature type="compositionally biased region" description="Acidic residues" evidence="15">
    <location>
        <begin position="988"/>
        <end position="1003"/>
    </location>
</feature>
<evidence type="ECO:0000256" key="2">
    <source>
        <dbReference type="ARBA" id="ARBA00012182"/>
    </source>
</evidence>
<evidence type="ECO:0000256" key="12">
    <source>
        <dbReference type="ARBA" id="ARBA00047583"/>
    </source>
</evidence>
<dbReference type="InterPro" id="IPR035979">
    <property type="entry name" value="RBD_domain_sf"/>
</dbReference>
<dbReference type="FunFam" id="2.170.270.10:FF:000010">
    <property type="entry name" value="Histone-lysine N-methyltransferase"/>
    <property type="match status" value="1"/>
</dbReference>
<keyword evidence="20" id="KW-1185">Reference proteome</keyword>
<sequence length="1863" mass="210180">MNKGAPESTKANKRKLKRSLKRGELFMPDLMDSHYRMPPINPANGGVAPNDHTGSGTQQKQPRNFKLISDPALIKGATKLYRFDGIVINDPTYPPVMPRDPRNPVIRIRARPLEPMVLTVPRLRIDQNYVGTPPAIEITITNLNDNIDKQFLARMLEKCGSYDDLAIYHHPATNKHLGVARIVFENVKAARLCIEKYNQKSVMGKILSVFQDSFGSICKQTVENLTSGKLRAQIASSATVSTSGDSYVIPSHSTSISNKQNITSEYHHDYVSQDSFNSAVPSHYSYRSERDYDRYSHRDHRFQDSERSYRGVDKRDDRERSRERCASTLRVEKDRSKHHHYHRKRDRSREHSRERSSSGRRERVHEYDRSRDRRDRERDYRERERERSNDRERFSKNRGSDKYSTSRYSREYGVATTNSSAASSSNSAAYYSTQTGATSIISHIGGSSMSNSYGYHSYAYSGDSHTSSHMWPSAPSWSDTQPPLPPPPPDGTPNWDEPEPPLPESYPKVDEVQFNPNEIKHSNESSSLHKKSSKSIDKIESNTDLGNVDLDTRIALMFKGKSFGNAPPFLQMDSSDSDTEKANRKILEEEDGEVNSDSSVCKIFQKNKSDEKCAKERPVAGHHGTSDISSSDDEILLKKESYSPILPGHLRKDEDRMSLSSLSSHDGNQAEVEKEHSKATNSELPEMTATYVYPPHAIANAYYYPGAYTMYSGQDLSGAAQYFPNPAYMQSSYLPGIGGALPGFGTTTACHDPYADAYKFYRSDGYKNYFTESTDISHQDPYKRYIEEVVKRVSDELKQILKRDFNKKMIENTAYKSFEAWWDEQLQKSRHKAKRENDKTSEKSTIMPVVLSTTAAPMTTRIDKPPDINQLINSHRDMSDFNSPFPALGLRASIPKLPSFRRIRKQPSPKSEKAETEKRLSDQEEMVQASDSEKEDSNLSSIALSQIDRSAAKESKDHLNNVKAKPLSSRTKRKGSSSSFFSSSSSSENDDDDDEEDLDGSSDDGDRSASADELSSVSDEGGKQKRHKERGRHKQRQVFARDLYSDSEDEKMGASKVSREISVNKENIYSDSDDERARMESINSKKAKDDPKMKILSSIVSDLEDISKDGSLSLGEDDQNESNHKTADTLRNEMSSTSKSVEIKAEVPPAGDGSIGFANEKQIDDKSVQSKKSIFEYDRIYSDSEEEREYQERRRRNTEYMAQIEREFMEEQQRKMREAQEQKSVPTADVLTNSPVSTKSSVTIIRSFSSISAPQTPDVTKALPAPGVSLSADISSSVKREKLTGKGRREKNATANKNEFPKNKKDIKTAPNRIPHQDVEANAAEVPLTVHESKTNVVASNAEVSKKELDLNVQSGAQIKSNTKSDLHDINNKAILYDNFDSTVKSSLSLPLNNSSQAEQKTENAKMSPTSSDGDSSQASQASQVALEHCYSLPPQADISKQPIINSILPNGETARKKQQYLAHDHGGYATPPATKASASEENIIQIQPPVQQTIATTASKPGPGRPRKDSARAKKKADSNQKIIEKRSYAKDRITKAAFESYAKALANFIPRDMFKSRDATDEMMVLYEFLTKGIDAEDIQYIRRSYEIHLQEDTYSFWLNNTHWVDHCVTDRTFVPPPNKKRKKDDDLKRHKTGCARTEGYYKLDVREKAKHKYHHAKATVENAMNVDRGDDQIFSLLNKQVSKMQGISREARSNQRRLLTAFGSIGESELLKFNQLKFRKKQLKFAKSAIHDWGLFAMEPIAADEMVIEYVGQMIRPIVADLRENKYEAIGIGSSYLFRIDMETIIDATKCGNLARFINHSCNPNCYAKVITIESEKKIVIYSKQPIGVNEEITYDYKFPLEDQKIPCLCGAQGCRGTLN</sequence>
<feature type="region of interest" description="Disordered" evidence="15">
    <location>
        <begin position="1496"/>
        <end position="1521"/>
    </location>
</feature>
<evidence type="ECO:0000256" key="6">
    <source>
        <dbReference type="ARBA" id="ARBA00022853"/>
    </source>
</evidence>
<feature type="compositionally biased region" description="Basic residues" evidence="15">
    <location>
        <begin position="1024"/>
        <end position="1036"/>
    </location>
</feature>
<dbReference type="Gene3D" id="3.30.70.330">
    <property type="match status" value="1"/>
</dbReference>